<dbReference type="InterPro" id="IPR023839">
    <property type="entry name" value="Firmicutes_EssC_C"/>
</dbReference>
<dbReference type="Proteomes" id="UP000774750">
    <property type="component" value="Unassembled WGS sequence"/>
</dbReference>
<dbReference type="InterPro" id="IPR050206">
    <property type="entry name" value="FtsK/SpoIIIE/SftA"/>
</dbReference>
<evidence type="ECO:0000256" key="5">
    <source>
        <dbReference type="SAM" id="Phobius"/>
    </source>
</evidence>
<reference evidence="8" key="2">
    <citation type="journal article" date="2021" name="Sci. Rep.">
        <title>The distribution of antibiotic resistance genes in chicken gut microbiota commensals.</title>
        <authorList>
            <person name="Juricova H."/>
            <person name="Matiasovicova J."/>
            <person name="Kubasova T."/>
            <person name="Cejkova D."/>
            <person name="Rychlik I."/>
        </authorList>
    </citation>
    <scope>NUCLEOTIDE SEQUENCE</scope>
    <source>
        <strain evidence="8">An559</strain>
    </source>
</reference>
<dbReference type="Gene3D" id="2.60.200.20">
    <property type="match status" value="1"/>
</dbReference>
<dbReference type="InterPro" id="IPR008984">
    <property type="entry name" value="SMAD_FHA_dom_sf"/>
</dbReference>
<dbReference type="InterPro" id="IPR000253">
    <property type="entry name" value="FHA_dom"/>
</dbReference>
<dbReference type="CDD" id="cd00060">
    <property type="entry name" value="FHA"/>
    <property type="match status" value="1"/>
</dbReference>
<dbReference type="SUPFAM" id="SSF52540">
    <property type="entry name" value="P-loop containing nucleoside triphosphate hydrolases"/>
    <property type="match status" value="2"/>
</dbReference>
<reference evidence="8" key="1">
    <citation type="submission" date="2020-08" db="EMBL/GenBank/DDBJ databases">
        <authorList>
            <person name="Cejkova D."/>
            <person name="Kubasova T."/>
            <person name="Jahodarova E."/>
            <person name="Rychlik I."/>
        </authorList>
    </citation>
    <scope>NUCLEOTIDE SEQUENCE</scope>
    <source>
        <strain evidence="8">An559</strain>
    </source>
</reference>
<evidence type="ECO:0000259" key="7">
    <source>
        <dbReference type="PROSITE" id="PS50901"/>
    </source>
</evidence>
<dbReference type="InterPro" id="IPR027417">
    <property type="entry name" value="P-loop_NTPase"/>
</dbReference>
<evidence type="ECO:0000256" key="1">
    <source>
        <dbReference type="ARBA" id="ARBA00022737"/>
    </source>
</evidence>
<dbReference type="Gene3D" id="3.40.50.300">
    <property type="entry name" value="P-loop containing nucleotide triphosphate hydrolases"/>
    <property type="match status" value="2"/>
</dbReference>
<keyword evidence="5" id="KW-1133">Transmembrane helix</keyword>
<dbReference type="SMART" id="SM00240">
    <property type="entry name" value="FHA"/>
    <property type="match status" value="1"/>
</dbReference>
<keyword evidence="5" id="KW-0472">Membrane</keyword>
<comment type="caution">
    <text evidence="8">The sequence shown here is derived from an EMBL/GenBank/DDBJ whole genome shotgun (WGS) entry which is preliminary data.</text>
</comment>
<dbReference type="PANTHER" id="PTHR22683">
    <property type="entry name" value="SPORULATION PROTEIN RELATED"/>
    <property type="match status" value="1"/>
</dbReference>
<feature type="transmembrane region" description="Helical" evidence="5">
    <location>
        <begin position="250"/>
        <end position="271"/>
    </location>
</feature>
<feature type="binding site" evidence="4">
    <location>
        <begin position="1033"/>
        <end position="1040"/>
    </location>
    <ligand>
        <name>ATP</name>
        <dbReference type="ChEBI" id="CHEBI:30616"/>
    </ligand>
</feature>
<dbReference type="EMBL" id="JACJKY010000005">
    <property type="protein sequence ID" value="MBM6920406.1"/>
    <property type="molecule type" value="Genomic_DNA"/>
</dbReference>
<dbReference type="PROSITE" id="PS50006">
    <property type="entry name" value="FHA_DOMAIN"/>
    <property type="match status" value="1"/>
</dbReference>
<feature type="transmembrane region" description="Helical" evidence="5">
    <location>
        <begin position="283"/>
        <end position="303"/>
    </location>
</feature>
<keyword evidence="5" id="KW-0812">Transmembrane</keyword>
<accession>A0A938X743</accession>
<feature type="domain" description="FtsK" evidence="7">
    <location>
        <begin position="675"/>
        <end position="875"/>
    </location>
</feature>
<dbReference type="GO" id="GO:0016020">
    <property type="term" value="C:membrane"/>
    <property type="evidence" value="ECO:0007669"/>
    <property type="project" value="UniProtKB-SubCell"/>
</dbReference>
<dbReference type="GO" id="GO:0003677">
    <property type="term" value="F:DNA binding"/>
    <property type="evidence" value="ECO:0007669"/>
    <property type="project" value="InterPro"/>
</dbReference>
<sequence>MLLTLMEQNQIKTLALPQKVSGRYRLGAVEVEGINGDWLLKPTRHVHFDTTAAPSGTVALKEGMVYPLYQTKTGAKMLLFAQPETLDRRTFKKVLIPSSCTLYIGRLEENEICYRAPYVSGRHARLEAKGGRMVLTDLQSANGTFVNGRRIQTAEVHPGDVIELSGFKMLLGKGFFAYNNPDGLVRLKNTLYPFVSQQVSPRAEESEEESLKADEVFYRSPRFKREVEQAKFTIDAPPAPPSPQTTPMMLVLGPSMTMGLVSLSTGFFTLYNVLGSGGDVVSAMPSLVMSVGMLMGTVLWPVMTKMFERRSARRKEETRRKKYREYLEQMRRAIFGEGERQRQILSENIVTLEDCIDRIRNGRRNLWERTYSHNDFLMLRLGIGTLPIDAEFKFPEERFSLDEDPLQEEMRRLCAGPHEISSVPVSLSLRDTHVIGVIGDRSTVCAYTRGLILQIGALHSYDEVKTVFFYSEKEAAEWDFVKWLPHTWDASENTHYVASSASDAREISAVLEREFSARAQLENEKEPLPWVVVFVLDRELGGQTELVRQILSEKKCRGFSIVALYDELRLLPKECKKVVELHQNDALLYDQGDIYGRQLSFAPDILMNGDCRALAVQLQNTLLYTSSSKKSLPELITFLQMFGVGKVEHLNVLSRWNEHDPTRTLATEVGIDENGGLFTLDLHEKFHGPHGLVAGMTGSGKSEFIMTYILSLAVNYHPNEVAFILIDYKGGGMAKAFEKLPHTVGIITNLDGAAVNRSLVSIQSELKRRQAIFQAVSKQVHVSNIDIYKYQRLYREKVVTEPLQHLFIISDEFAELKTQQPDFMRELVSAARIGRSLGVHLILATQKPSGVVDDQIWSNSRFRVCLKVQEKNDSMDMLKRPDAAALVQTGRFYLQVGYNEIFELGQSAWAGAPYTPSDRVETQKDESVALLDEVGHVIRSAQIAKTRGKDKQLDCIVSHLSQLADEEHIRLRPMWMPPLPKKLVLSDLLSRYRVQNDTSSLCAVIGEADDPQNQRQFLLTLPLSSDGNTVVYGAAGGGKTTFVMTMLYSLLTAHTSKTLHLYLLDYGSEMLRMFEKAPQVGDVLFSSDAEKTKNLFSMLSKELARRKRICAEYGGDAQSYRRFSGKDLPDIVTVIHNYAGFTETYEDLESQVALLSREGSKYGILFVITAVNTNAVRYRTLQNFKRIFVLQMNDPSEYSGVLGSTGGVVPAQCPGRGLFKTDQVYEFQTACIGDDPMMAVRTLCKSLAEQNTAPGAPRVPILPEVVTPSFVDSAVDAQALSYPVGVFKESLAIASVSLTTRPIHYVLSQSGCPSFIKAFVQVASSRERLSVFVFDGDQSAAHAYEHVSYAADADSLNAAVVSLFSELVYRHNHTKEVLEQGGTAPVYEPRLYVVNALNRVFEMLTDDSKDKLHVLMEKCEPHLGVFFVLAEVASGISSFSFRPWFKKQGTCNTAIWVGDGIADQFQLKVRPERTLYESVGDSFGYLVKNGAPSLMKLLTTEQEDSHEE</sequence>
<dbReference type="RefSeq" id="WP_204445218.1">
    <property type="nucleotide sequence ID" value="NZ_JACJKY010000005.1"/>
</dbReference>
<gene>
    <name evidence="8" type="primary">essC</name>
    <name evidence="8" type="ORF">H6A12_04450</name>
</gene>
<dbReference type="PANTHER" id="PTHR22683:SF1">
    <property type="entry name" value="TYPE VII SECRETION SYSTEM PROTEIN ESSC"/>
    <property type="match status" value="1"/>
</dbReference>
<evidence type="ECO:0000256" key="2">
    <source>
        <dbReference type="ARBA" id="ARBA00022741"/>
    </source>
</evidence>
<keyword evidence="3 4" id="KW-0067">ATP-binding</keyword>
<dbReference type="SUPFAM" id="SSF49879">
    <property type="entry name" value="SMAD/FHA domain"/>
    <property type="match status" value="1"/>
</dbReference>
<feature type="binding site" evidence="4">
    <location>
        <begin position="695"/>
        <end position="702"/>
    </location>
    <ligand>
        <name>ATP</name>
        <dbReference type="ChEBI" id="CHEBI:30616"/>
    </ligand>
</feature>
<keyword evidence="1" id="KW-0677">Repeat</keyword>
<keyword evidence="9" id="KW-1185">Reference proteome</keyword>
<organism evidence="8 9">
    <name type="scientific">Merdimmobilis hominis</name>
    <dbReference type="NCBI Taxonomy" id="2897707"/>
    <lineage>
        <taxon>Bacteria</taxon>
        <taxon>Bacillati</taxon>
        <taxon>Bacillota</taxon>
        <taxon>Clostridia</taxon>
        <taxon>Eubacteriales</taxon>
        <taxon>Oscillospiraceae</taxon>
        <taxon>Merdimmobilis</taxon>
    </lineage>
</organism>
<dbReference type="PROSITE" id="PS50901">
    <property type="entry name" value="FTSK"/>
    <property type="match status" value="2"/>
</dbReference>
<feature type="domain" description="FtsK" evidence="7">
    <location>
        <begin position="1014"/>
        <end position="1199"/>
    </location>
</feature>
<proteinExistence type="predicted"/>
<dbReference type="GO" id="GO:0005524">
    <property type="term" value="F:ATP binding"/>
    <property type="evidence" value="ECO:0007669"/>
    <property type="project" value="UniProtKB-UniRule"/>
</dbReference>
<protein>
    <submittedName>
        <fullName evidence="8">Type VII secretion protein EssC</fullName>
    </submittedName>
</protein>
<dbReference type="Pfam" id="PF00498">
    <property type="entry name" value="FHA"/>
    <property type="match status" value="1"/>
</dbReference>
<dbReference type="InterPro" id="IPR002543">
    <property type="entry name" value="FtsK_dom"/>
</dbReference>
<feature type="domain" description="FHA" evidence="6">
    <location>
        <begin position="102"/>
        <end position="151"/>
    </location>
</feature>
<evidence type="ECO:0000259" key="6">
    <source>
        <dbReference type="PROSITE" id="PS50006"/>
    </source>
</evidence>
<dbReference type="Pfam" id="PF01580">
    <property type="entry name" value="FtsK_SpoIIIE"/>
    <property type="match status" value="2"/>
</dbReference>
<evidence type="ECO:0000256" key="4">
    <source>
        <dbReference type="PROSITE-ProRule" id="PRU00289"/>
    </source>
</evidence>
<evidence type="ECO:0000256" key="3">
    <source>
        <dbReference type="ARBA" id="ARBA00022840"/>
    </source>
</evidence>
<keyword evidence="2 4" id="KW-0547">Nucleotide-binding</keyword>
<dbReference type="NCBIfam" id="TIGR03928">
    <property type="entry name" value="T7_EssCb_Firm"/>
    <property type="match status" value="1"/>
</dbReference>
<evidence type="ECO:0000313" key="8">
    <source>
        <dbReference type="EMBL" id="MBM6920406.1"/>
    </source>
</evidence>
<evidence type="ECO:0000313" key="9">
    <source>
        <dbReference type="Proteomes" id="UP000774750"/>
    </source>
</evidence>
<name>A0A938X743_9FIRM</name>